<keyword evidence="2" id="KW-1185">Reference proteome</keyword>
<accession>A0ABV2EUJ0</accession>
<evidence type="ECO:0000313" key="1">
    <source>
        <dbReference type="EMBL" id="MET3534852.1"/>
    </source>
</evidence>
<dbReference type="GeneID" id="78827249"/>
<comment type="caution">
    <text evidence="1">The sequence shown here is derived from an EMBL/GenBank/DDBJ whole genome shotgun (WGS) entry which is preliminary data.</text>
</comment>
<name>A0ABV2EUJ0_9STRE</name>
<dbReference type="Proteomes" id="UP001549134">
    <property type="component" value="Unassembled WGS sequence"/>
</dbReference>
<protein>
    <recommendedName>
        <fullName evidence="3">Bacteriocin</fullName>
    </recommendedName>
</protein>
<sequence length="65" mass="7264">MENFNNINLDDLEVILGGNGYGSTLHPKNWWAWFEESLKNPGKGGTCPVCDYYTPAYPGKVLPQC</sequence>
<dbReference type="EMBL" id="JBEPLX010000035">
    <property type="protein sequence ID" value="MET3534852.1"/>
    <property type="molecule type" value="Genomic_DNA"/>
</dbReference>
<organism evidence="1 2">
    <name type="scientific">Streptococcus parasuis</name>
    <dbReference type="NCBI Taxonomy" id="1501662"/>
    <lineage>
        <taxon>Bacteria</taxon>
        <taxon>Bacillati</taxon>
        <taxon>Bacillota</taxon>
        <taxon>Bacilli</taxon>
        <taxon>Lactobacillales</taxon>
        <taxon>Streptococcaceae</taxon>
        <taxon>Streptococcus</taxon>
    </lineage>
</organism>
<dbReference type="RefSeq" id="WP_237395090.1">
    <property type="nucleotide sequence ID" value="NZ_AP024276.1"/>
</dbReference>
<proteinExistence type="predicted"/>
<evidence type="ECO:0008006" key="3">
    <source>
        <dbReference type="Google" id="ProtNLM"/>
    </source>
</evidence>
<reference evidence="1 2" key="1">
    <citation type="submission" date="2024-06" db="EMBL/GenBank/DDBJ databases">
        <title>Genomic Encyclopedia of Type Strains, Phase IV (KMG-IV): sequencing the most valuable type-strain genomes for metagenomic binning, comparative biology and taxonomic classification.</title>
        <authorList>
            <person name="Goeker M."/>
        </authorList>
    </citation>
    <scope>NUCLEOTIDE SEQUENCE [LARGE SCALE GENOMIC DNA]</scope>
    <source>
        <strain evidence="1 2">DSM 29126</strain>
    </source>
</reference>
<gene>
    <name evidence="1" type="ORF">ABID50_002018</name>
</gene>
<evidence type="ECO:0000313" key="2">
    <source>
        <dbReference type="Proteomes" id="UP001549134"/>
    </source>
</evidence>